<dbReference type="Proteomes" id="UP000831304">
    <property type="component" value="Chromosome"/>
</dbReference>
<protein>
    <submittedName>
        <fullName evidence="1">Uncharacterized protein</fullName>
    </submittedName>
</protein>
<evidence type="ECO:0000313" key="2">
    <source>
        <dbReference type="Proteomes" id="UP000831304"/>
    </source>
</evidence>
<dbReference type="EMBL" id="CP094533">
    <property type="protein sequence ID" value="UOE25499.1"/>
    <property type="molecule type" value="Genomic_DNA"/>
</dbReference>
<gene>
    <name evidence="1" type="ORF">MTP13_14325</name>
</gene>
<reference evidence="1 2" key="1">
    <citation type="submission" date="2022-03" db="EMBL/GenBank/DDBJ databases">
        <title>Agromyces sp. isolated from the gut of P. brevitarsis seulensis larvae.</title>
        <authorList>
            <person name="Won M."/>
            <person name="Kwon S.-W."/>
        </authorList>
    </citation>
    <scope>NUCLEOTIDE SEQUENCE [LARGE SCALE GENOMIC DNA]</scope>
    <source>
        <strain evidence="1 2">KACC 16215</strain>
    </source>
</reference>
<accession>A0ABY4ARR5</accession>
<organism evidence="1 2">
    <name type="scientific">Agromyces soli</name>
    <dbReference type="NCBI Taxonomy" id="659012"/>
    <lineage>
        <taxon>Bacteria</taxon>
        <taxon>Bacillati</taxon>
        <taxon>Actinomycetota</taxon>
        <taxon>Actinomycetes</taxon>
        <taxon>Micrococcales</taxon>
        <taxon>Microbacteriaceae</taxon>
        <taxon>Agromyces</taxon>
    </lineage>
</organism>
<sequence>MSEPGSLLVSASYVFASLERAREAGYDARVHHLVDLERVPGEDWRERQRRLDEVLGDAARAAVGLQLPAGGDGIELVLRISFISEGSEQLGYALTSEFLREWSALGGAIHIDN</sequence>
<evidence type="ECO:0000313" key="1">
    <source>
        <dbReference type="EMBL" id="UOE25499.1"/>
    </source>
</evidence>
<keyword evidence="2" id="KW-1185">Reference proteome</keyword>
<proteinExistence type="predicted"/>
<dbReference type="RefSeq" id="WP_243568378.1">
    <property type="nucleotide sequence ID" value="NZ_BAAARD010000007.1"/>
</dbReference>
<name>A0ABY4ARR5_9MICO</name>